<sequence>MIHSLLLRNFTVFEEQLLKFCPLTLVSGFNNTGKSSSLKSLLLLRQSYLQGVLSERLALNGDLVYLETLQDIFFEGAKDKFIEFEIFNHNQEKRWQWRFAYDLEANVLETKIAPAISEIDKFCLFGSSFHYLQAERISSFNVHDSVVRQDFQIGTKGEYTAHFLSVFGDWDINTVSLERKNYLQEVNIACEYSEQSTLNKLSHPQAKSICLKDQVGAWISEISSGNKICITSNEDIDSSSPQYSFEIKNHNSKKYHSTNVGFGISSTLPIVVALLASPPGSLIIIEHPEAHLHPSGQTKIGKLIALAASSGIQVVIETHSDHILNGIRLSVHGGLIKPDDVQLNYFQRRETKDKVVTEVISPSIDRNGRIDRWPDGFFDELEKNLVVLLKPAGH</sequence>
<evidence type="ECO:0000259" key="1">
    <source>
        <dbReference type="Pfam" id="PF12476"/>
    </source>
</evidence>
<dbReference type="Pfam" id="PF12476">
    <property type="entry name" value="DUF3696"/>
    <property type="match status" value="1"/>
</dbReference>
<proteinExistence type="predicted"/>
<evidence type="ECO:0008006" key="5">
    <source>
        <dbReference type="Google" id="ProtNLM"/>
    </source>
</evidence>
<dbReference type="InterPro" id="IPR014592">
    <property type="entry name" value="P-loop_UCP034888"/>
</dbReference>
<dbReference type="PANTHER" id="PTHR43581:SF2">
    <property type="entry name" value="EXCINUCLEASE ATPASE SUBUNIT"/>
    <property type="match status" value="1"/>
</dbReference>
<dbReference type="InterPro" id="IPR051396">
    <property type="entry name" value="Bact_Antivir_Def_Nuclease"/>
</dbReference>
<feature type="domain" description="ATPase AAA-type core" evidence="2">
    <location>
        <begin position="238"/>
        <end position="325"/>
    </location>
</feature>
<dbReference type="PANTHER" id="PTHR43581">
    <property type="entry name" value="ATP/GTP PHOSPHATASE"/>
    <property type="match status" value="1"/>
</dbReference>
<dbReference type="InterPro" id="IPR027417">
    <property type="entry name" value="P-loop_NTPase"/>
</dbReference>
<dbReference type="SUPFAM" id="SSF52540">
    <property type="entry name" value="P-loop containing nucleoside triphosphate hydrolases"/>
    <property type="match status" value="1"/>
</dbReference>
<comment type="caution">
    <text evidence="3">The sequence shown here is derived from an EMBL/GenBank/DDBJ whole genome shotgun (WGS) entry which is preliminary data.</text>
</comment>
<dbReference type="PIRSF" id="PIRSF034888">
    <property type="entry name" value="P-loop_UCP034888"/>
    <property type="match status" value="1"/>
</dbReference>
<name>A0A433UT77_9CYAN</name>
<dbReference type="AlphaFoldDB" id="A0A433UT77"/>
<dbReference type="EMBL" id="RSCL01000034">
    <property type="protein sequence ID" value="RUS96987.1"/>
    <property type="molecule type" value="Genomic_DNA"/>
</dbReference>
<dbReference type="RefSeq" id="WP_127086556.1">
    <property type="nucleotide sequence ID" value="NZ_RSCL01000034.1"/>
</dbReference>
<reference evidence="3" key="2">
    <citation type="journal article" date="2019" name="Genome Biol. Evol.">
        <title>Day and night: Metabolic profiles and evolutionary relationships of six axenic non-marine cyanobacteria.</title>
        <authorList>
            <person name="Will S.E."/>
            <person name="Henke P."/>
            <person name="Boedeker C."/>
            <person name="Huang S."/>
            <person name="Brinkmann H."/>
            <person name="Rohde M."/>
            <person name="Jarek M."/>
            <person name="Friedl T."/>
            <person name="Seufert S."/>
            <person name="Schumacher M."/>
            <person name="Overmann J."/>
            <person name="Neumann-Schaal M."/>
            <person name="Petersen J."/>
        </authorList>
    </citation>
    <scope>NUCLEOTIDE SEQUENCE [LARGE SCALE GENOMIC DNA]</scope>
    <source>
        <strain evidence="3">PCC 7102</strain>
    </source>
</reference>
<dbReference type="Gene3D" id="3.40.50.300">
    <property type="entry name" value="P-loop containing nucleotide triphosphate hydrolases"/>
    <property type="match status" value="1"/>
</dbReference>
<accession>A0A433UT77</accession>
<organism evidence="3 4">
    <name type="scientific">Dulcicalothrix desertica PCC 7102</name>
    <dbReference type="NCBI Taxonomy" id="232991"/>
    <lineage>
        <taxon>Bacteria</taxon>
        <taxon>Bacillati</taxon>
        <taxon>Cyanobacteriota</taxon>
        <taxon>Cyanophyceae</taxon>
        <taxon>Nostocales</taxon>
        <taxon>Calotrichaceae</taxon>
        <taxon>Dulcicalothrix</taxon>
    </lineage>
</organism>
<evidence type="ECO:0000313" key="3">
    <source>
        <dbReference type="EMBL" id="RUS96987.1"/>
    </source>
</evidence>
<protein>
    <recommendedName>
        <fullName evidence="5">DUF3696 domain-containing protein</fullName>
    </recommendedName>
</protein>
<evidence type="ECO:0000259" key="2">
    <source>
        <dbReference type="Pfam" id="PF13304"/>
    </source>
</evidence>
<dbReference type="GO" id="GO:0005524">
    <property type="term" value="F:ATP binding"/>
    <property type="evidence" value="ECO:0007669"/>
    <property type="project" value="InterPro"/>
</dbReference>
<reference evidence="3" key="1">
    <citation type="submission" date="2018-12" db="EMBL/GenBank/DDBJ databases">
        <authorList>
            <person name="Will S."/>
            <person name="Neumann-Schaal M."/>
            <person name="Henke P."/>
        </authorList>
    </citation>
    <scope>NUCLEOTIDE SEQUENCE</scope>
    <source>
        <strain evidence="3">PCC 7102</strain>
    </source>
</reference>
<dbReference type="Proteomes" id="UP000271624">
    <property type="component" value="Unassembled WGS sequence"/>
</dbReference>
<dbReference type="InterPro" id="IPR022532">
    <property type="entry name" value="DUF3696"/>
</dbReference>
<gene>
    <name evidence="3" type="ORF">DSM106972_085370</name>
</gene>
<feature type="domain" description="DUF3696" evidence="1">
    <location>
        <begin position="336"/>
        <end position="388"/>
    </location>
</feature>
<dbReference type="GO" id="GO:0016887">
    <property type="term" value="F:ATP hydrolysis activity"/>
    <property type="evidence" value="ECO:0007669"/>
    <property type="project" value="InterPro"/>
</dbReference>
<evidence type="ECO:0000313" key="4">
    <source>
        <dbReference type="Proteomes" id="UP000271624"/>
    </source>
</evidence>
<dbReference type="OrthoDB" id="308933at2"/>
<dbReference type="Pfam" id="PF13304">
    <property type="entry name" value="AAA_21"/>
    <property type="match status" value="1"/>
</dbReference>
<dbReference type="InterPro" id="IPR003959">
    <property type="entry name" value="ATPase_AAA_core"/>
</dbReference>
<keyword evidence="4" id="KW-1185">Reference proteome</keyword>